<keyword evidence="8" id="KW-1185">Reference proteome</keyword>
<organism evidence="7 8">
    <name type="scientific">Epidermidibacterium keratini</name>
    <dbReference type="NCBI Taxonomy" id="1891644"/>
    <lineage>
        <taxon>Bacteria</taxon>
        <taxon>Bacillati</taxon>
        <taxon>Actinomycetota</taxon>
        <taxon>Actinomycetes</taxon>
        <taxon>Sporichthyales</taxon>
        <taxon>Sporichthyaceae</taxon>
        <taxon>Epidermidibacterium</taxon>
    </lineage>
</organism>
<dbReference type="OrthoDB" id="5244334at2"/>
<dbReference type="Gene3D" id="1.10.287.1040">
    <property type="entry name" value="Exonuclease VII, small subunit"/>
    <property type="match status" value="1"/>
</dbReference>
<dbReference type="PANTHER" id="PTHR34137">
    <property type="entry name" value="EXODEOXYRIBONUCLEASE 7 SMALL SUBUNIT"/>
    <property type="match status" value="1"/>
</dbReference>
<dbReference type="HAMAP" id="MF_00337">
    <property type="entry name" value="Exonuc_7_S"/>
    <property type="match status" value="1"/>
</dbReference>
<dbReference type="InParanoid" id="A0A7L4YKU0"/>
<comment type="similarity">
    <text evidence="1 6">Belongs to the XseB family.</text>
</comment>
<evidence type="ECO:0000313" key="7">
    <source>
        <dbReference type="EMBL" id="QHB99681.1"/>
    </source>
</evidence>
<keyword evidence="3 6" id="KW-0540">Nuclease</keyword>
<keyword evidence="2 6" id="KW-0963">Cytoplasm</keyword>
<dbReference type="Pfam" id="PF02609">
    <property type="entry name" value="Exonuc_VII_S"/>
    <property type="match status" value="1"/>
</dbReference>
<dbReference type="KEGG" id="eke:EK0264_04855"/>
<dbReference type="RefSeq" id="WP_159543483.1">
    <property type="nucleotide sequence ID" value="NZ_CP047156.1"/>
</dbReference>
<reference evidence="7 8" key="1">
    <citation type="journal article" date="2018" name="Int. J. Syst. Evol. Microbiol.">
        <title>Epidermidibacterium keratini gen. nov., sp. nov., a member of the family Sporichthyaceae, isolated from keratin epidermis.</title>
        <authorList>
            <person name="Lee D.G."/>
            <person name="Trujillo M.E."/>
            <person name="Kang S."/>
            <person name="Nam J.J."/>
            <person name="Kim Y.J."/>
        </authorList>
    </citation>
    <scope>NUCLEOTIDE SEQUENCE [LARGE SCALE GENOMIC DNA]</scope>
    <source>
        <strain evidence="7 8">EPI-7</strain>
    </source>
</reference>
<dbReference type="GO" id="GO:0009318">
    <property type="term" value="C:exodeoxyribonuclease VII complex"/>
    <property type="evidence" value="ECO:0007669"/>
    <property type="project" value="UniProtKB-UniRule"/>
</dbReference>
<dbReference type="GO" id="GO:0008855">
    <property type="term" value="F:exodeoxyribonuclease VII activity"/>
    <property type="evidence" value="ECO:0007669"/>
    <property type="project" value="UniProtKB-UniRule"/>
</dbReference>
<evidence type="ECO:0000313" key="8">
    <source>
        <dbReference type="Proteomes" id="UP000463857"/>
    </source>
</evidence>
<dbReference type="GO" id="GO:0006308">
    <property type="term" value="P:DNA catabolic process"/>
    <property type="evidence" value="ECO:0007669"/>
    <property type="project" value="UniProtKB-UniRule"/>
</dbReference>
<dbReference type="PIRSF" id="PIRSF006488">
    <property type="entry name" value="Exonuc_VII_S"/>
    <property type="match status" value="1"/>
</dbReference>
<keyword evidence="5 6" id="KW-0269">Exonuclease</keyword>
<dbReference type="NCBIfam" id="TIGR01280">
    <property type="entry name" value="xseB"/>
    <property type="match status" value="1"/>
</dbReference>
<gene>
    <name evidence="6" type="primary">xseB</name>
    <name evidence="7" type="ORF">EK0264_04855</name>
</gene>
<evidence type="ECO:0000256" key="4">
    <source>
        <dbReference type="ARBA" id="ARBA00022801"/>
    </source>
</evidence>
<dbReference type="PANTHER" id="PTHR34137:SF1">
    <property type="entry name" value="EXODEOXYRIBONUCLEASE 7 SMALL SUBUNIT"/>
    <property type="match status" value="1"/>
</dbReference>
<dbReference type="InterPro" id="IPR003761">
    <property type="entry name" value="Exonuc_VII_S"/>
</dbReference>
<dbReference type="FunCoup" id="A0A7L4YKU0">
    <property type="interactions" value="2"/>
</dbReference>
<dbReference type="SUPFAM" id="SSF116842">
    <property type="entry name" value="XseB-like"/>
    <property type="match status" value="1"/>
</dbReference>
<dbReference type="EMBL" id="CP047156">
    <property type="protein sequence ID" value="QHB99681.1"/>
    <property type="molecule type" value="Genomic_DNA"/>
</dbReference>
<evidence type="ECO:0000256" key="6">
    <source>
        <dbReference type="HAMAP-Rule" id="MF_00337"/>
    </source>
</evidence>
<sequence length="78" mass="8609">MTESTKLTYEQAREALGEVVQKLEAGGISLEESIALWERGEQLAAECQRLLDGAQARLDEAIERSEQAGFDEDESDHG</sequence>
<protein>
    <recommendedName>
        <fullName evidence="6">Exodeoxyribonuclease 7 small subunit</fullName>
        <ecNumber evidence="6">3.1.11.6</ecNumber>
    </recommendedName>
    <alternativeName>
        <fullName evidence="6">Exodeoxyribonuclease VII small subunit</fullName>
        <shortName evidence="6">Exonuclease VII small subunit</shortName>
    </alternativeName>
</protein>
<comment type="function">
    <text evidence="6">Bidirectionally degrades single-stranded DNA into large acid-insoluble oligonucleotides, which are then degraded further into small acid-soluble oligonucleotides.</text>
</comment>
<dbReference type="GO" id="GO:0005829">
    <property type="term" value="C:cytosol"/>
    <property type="evidence" value="ECO:0007669"/>
    <property type="project" value="TreeGrafter"/>
</dbReference>
<evidence type="ECO:0000256" key="1">
    <source>
        <dbReference type="ARBA" id="ARBA00009998"/>
    </source>
</evidence>
<comment type="subunit">
    <text evidence="6">Heterooligomer composed of large and small subunits.</text>
</comment>
<evidence type="ECO:0000256" key="3">
    <source>
        <dbReference type="ARBA" id="ARBA00022722"/>
    </source>
</evidence>
<dbReference type="InterPro" id="IPR037004">
    <property type="entry name" value="Exonuc_VII_ssu_sf"/>
</dbReference>
<accession>A0A7L4YKU0</accession>
<dbReference type="AlphaFoldDB" id="A0A7L4YKU0"/>
<comment type="catalytic activity">
    <reaction evidence="6">
        <text>Exonucleolytic cleavage in either 5'- to 3'- or 3'- to 5'-direction to yield nucleoside 5'-phosphates.</text>
        <dbReference type="EC" id="3.1.11.6"/>
    </reaction>
</comment>
<name>A0A7L4YKU0_9ACTN</name>
<evidence type="ECO:0000256" key="2">
    <source>
        <dbReference type="ARBA" id="ARBA00022490"/>
    </source>
</evidence>
<dbReference type="EC" id="3.1.11.6" evidence="6"/>
<proteinExistence type="inferred from homology"/>
<keyword evidence="4 6" id="KW-0378">Hydrolase</keyword>
<dbReference type="Proteomes" id="UP000463857">
    <property type="component" value="Chromosome"/>
</dbReference>
<comment type="subcellular location">
    <subcellularLocation>
        <location evidence="6">Cytoplasm</location>
    </subcellularLocation>
</comment>
<dbReference type="NCBIfam" id="NF002139">
    <property type="entry name" value="PRK00977.1-3"/>
    <property type="match status" value="1"/>
</dbReference>
<evidence type="ECO:0000256" key="5">
    <source>
        <dbReference type="ARBA" id="ARBA00022839"/>
    </source>
</evidence>